<evidence type="ECO:0000256" key="1">
    <source>
        <dbReference type="SAM" id="MobiDB-lite"/>
    </source>
</evidence>
<reference evidence="3 4" key="1">
    <citation type="submission" date="2024-10" db="EMBL/GenBank/DDBJ databases">
        <title>Updated reference genomes for cyclostephanoid diatoms.</title>
        <authorList>
            <person name="Roberts W.R."/>
            <person name="Alverson A.J."/>
        </authorList>
    </citation>
    <scope>NUCLEOTIDE SEQUENCE [LARGE SCALE GENOMIC DNA]</scope>
    <source>
        <strain evidence="3 4">AJA232-27</strain>
    </source>
</reference>
<feature type="region of interest" description="Disordered" evidence="1">
    <location>
        <begin position="2863"/>
        <end position="2901"/>
    </location>
</feature>
<evidence type="ECO:0000259" key="2">
    <source>
        <dbReference type="Pfam" id="PF00078"/>
    </source>
</evidence>
<dbReference type="Pfam" id="PF00078">
    <property type="entry name" value="RVT_1"/>
    <property type="match status" value="1"/>
</dbReference>
<proteinExistence type="predicted"/>
<dbReference type="InterPro" id="IPR000477">
    <property type="entry name" value="RT_dom"/>
</dbReference>
<feature type="compositionally biased region" description="Low complexity" evidence="1">
    <location>
        <begin position="56"/>
        <end position="75"/>
    </location>
</feature>
<feature type="region of interest" description="Disordered" evidence="1">
    <location>
        <begin position="1"/>
        <end position="154"/>
    </location>
</feature>
<feature type="compositionally biased region" description="Low complexity" evidence="1">
    <location>
        <begin position="97"/>
        <end position="140"/>
    </location>
</feature>
<gene>
    <name evidence="3" type="ORF">ACHAWU_003678</name>
</gene>
<feature type="compositionally biased region" description="Acidic residues" evidence="1">
    <location>
        <begin position="655"/>
        <end position="672"/>
    </location>
</feature>
<feature type="compositionally biased region" description="Polar residues" evidence="1">
    <location>
        <begin position="1007"/>
        <end position="1019"/>
    </location>
</feature>
<name>A0ABD3N704_9STRA</name>
<feature type="region of interest" description="Disordered" evidence="1">
    <location>
        <begin position="650"/>
        <end position="684"/>
    </location>
</feature>
<feature type="compositionally biased region" description="Basic and acidic residues" evidence="1">
    <location>
        <begin position="2889"/>
        <end position="2901"/>
    </location>
</feature>
<accession>A0ABD3N704</accession>
<feature type="compositionally biased region" description="Low complexity" evidence="1">
    <location>
        <begin position="16"/>
        <end position="32"/>
    </location>
</feature>
<feature type="domain" description="Reverse transcriptase" evidence="2">
    <location>
        <begin position="1705"/>
        <end position="1921"/>
    </location>
</feature>
<comment type="caution">
    <text evidence="3">The sequence shown here is derived from an EMBL/GenBank/DDBJ whole genome shotgun (WGS) entry which is preliminary data.</text>
</comment>
<evidence type="ECO:0000313" key="3">
    <source>
        <dbReference type="EMBL" id="KAL3771890.1"/>
    </source>
</evidence>
<keyword evidence="4" id="KW-1185">Reference proteome</keyword>
<evidence type="ECO:0000313" key="4">
    <source>
        <dbReference type="Proteomes" id="UP001530293"/>
    </source>
</evidence>
<protein>
    <recommendedName>
        <fullName evidence="2">Reverse transcriptase domain-containing protein</fullName>
    </recommendedName>
</protein>
<sequence length="2901" mass="324345">MADNQPPSTPAASTLSGSSKSQCTVSSSSSKSPAPGTIPSFWQSKLPARVSAPLESLGRTRSARASTSSLTTPSTIPDVQMELIGPSDPPETVMADATAPTTTAAAVSSVTTPSNTSTGTISTRSASKSATKSNKSSRASSPPPPPPRAHPSLDSYKFKIVADVSVKVGKTDKVFKAVREQLINGLGMLHEIDPTAAFLPKDGSSVTIPIYDGPSFPEKQYTTGLHYFVYSNPYALFSTTKTDNGRWVRFSANMGFNVDPAEFLSAMQVDLMELGVTVVMKVVQALDTCALIVFLGSPNNINKTYAKEVMDRHLQPLEKELMALDSYTYPPEIHDKPWPAFSMVCEQPGGQYEPPAKGMNRAPPSRERRCLQMVCSKDDFQRLASLIRAAKETGVWTSEFGQGSCYPVQIVTSESTASEKAHYLDMVETHASAQLGMSHDTFSGVKDDWFEMSLARLPDAKGPRAPATLSLRSILRKMRFMDKPLFLCLIRTDKKQGFDVFYDGTCPIVGSYVHEFLKCPAAQIMYWLLRRGFKKPDVEAFLNKVFSRQQLQLCPQASYNDEIKLAQVKALNGDMDIVTASRRKDTFINPDLGLSAERIKIRKAQLEATVCTLGNFDLSRPQDLRSLHGDGSVAEWSVDQSLGASIYRVANPDVAGDDDDDEDEDEDGDVEIVDGKNTGDTNTRSPQVQFAMELPGSGTSNTLLLPDQNQGGSILCESTSVGVAAATGTPEEGTDEVNSLDSVRVATYRQFARNLWDRAPDNYDVLHDMLNQLESEYLLSMGEDNSDIVVPESSAMMVDDDLRQLLVDASHEGEIVEFIDDIRLLLSNKAKSEAEADALIKSIFGEDFWANMQVKEVEDYDEQSVHEENDAPGFLGSRFPPSENNAMQVEVLGDGSLNPQGSLLPTSRAAALGVAGDVETAPAGGASGGKESSRRAAAFRLQGALRQARRTWEGTINNNHGDKLTQFNTAFRSRPYEVHDDDLRSHLTDWNSRQEASVAHAAHFQESQAVTRTQQQKSSVPRIGSLPSPRPSGVWRWMYCQVNGLAEPSRRRQKLTDMLDISRQFEVDGIALCEVGVNWGIRSRRQRLGDWFNKLSEREVRASSSYNVEGPNSRLGQQGGTALVLNHGLLQYAHQTTHDFRKLGRWASWALSINPEHRIRIVVAYCPGRVRKDGPKTVYQQHLRHIQHHHLNCSPYRLFVDDLCRQLHTWRADGERLLLFIDANDHVLTGHFARTLCESVEGISEVSHRFWPPNLPAPHTHIDGKLPIDGIFATSDIDITNFLSLSFHEGVGDHRTMIVEFTTLSALGQAQGTVVRPTTRRLTTRQPSSVRSYNSHFMTQCETHNIRQRTSDLLQHVRGEGPPVSPTITRSIQLFHSQMDEIKLGSEHRSRKILKPAVSFSPPVKFWYDKIHAYQQLIRLKEGGHSGMNRGHTYRLARHKNIQHPYDLSIDQCKEGIRLAKLQQKEVRKQEVLHRKSHLAQCLQTAIDSGNEERQKEIKIRMRREHGKRVWRNINRVTRPQTGRSCLQAQEIIAGEVVTHVDQAGVEGAIQREVEGRFRLAHSAPIERTLLGHQLRYHTDSNIALQIISGTYEIPAEVDSATAALLVAIGDLGKRVLAGEQLADLWITGHDCQRYWKRLNENTSSSPSGLHLGHWMSAVSSPELAELLADQMNLIIYSGVAPLRWGIALQVLLEKVAGVCLVTKLRSIQLYEADYNWFNKLIFNDRAMEMINRAGLLPEEHYSQKESMAEDACFDKILTLDLSRQERRPMALVSVDAAQCYDRVNHIMMSLVWTALGVSQTAISIIVDCLSNMTIYTRTGFGDSMSSFGGRDQLIPFCGLGQGSKAAPASWIQLSSIIINSFRSRGLGACFRDPISQKDFSSIGCVYVDDTDLYVAGPNLDTVQEVVAMAQVAIPVWSLSICATGGLIKGDKSGWYLVCYSCHNGVWKEERIRLDLLIPLTDTEDIILQQYELTDAVKSLGIKTSPVGGHAEQLLVYHDKVQQWADQMRNGHLPAALVWMSYLQQLWPSLRYGLGALTNDWNSASTCLDDTDIKLLSMLGVNRNIARPWRRLHQTFGGIGLLDLATEQHICRINLFLQHYGSLSTLGKKLMSSLHFLQLQLGCSGCPLLQDYASLGHLATLSWDELISVNRCRCYGHIMFLSDISTAAGNSIDDDFLSGPFSPLQSSFTFPPEEPTLSDWTVWNSFLHNWPPLATRHGISLGLWRHGPHSQWRWFFDSENQTVYERAQGKFMVLKRAPGRTRLESGYCYTGQSTEAPQGFPASVHLIQVGQSWRVLSPSPGPHLPSEAPKALTFWDTLHQWGGDWMWSSLYLDDGSPNVNWLAEAFQAGNLIRVADGSNDRIRSPHISGTGWILCDKITWRTLAGNFTEVSSSGSSYRGEVLGLCAMHVLILTIESYFDCSSSSGMTVFCDNEVAVDRANQTVRRIKPRWACGDVLRSFRNIRPKISTSLSFEYVESHMDDHIPWESMTLPQQLNCQCDYLAKQAVKDRLANPRVFPNEHKLPCELATICIDGDKITRDPSEHIRTAVGRQAAKQFLTGDKGWSVQQFEEVAWDHLHAALRTKSNAFRIWLSKQHSNFCATGVQMVRCGMSDDDRCPSRWKRRERADHLCKCPSAARSTLLEDSVSDLQAWMSKDERTDPEIAYWVGKYIRGRGMIKFSDLGSMSPRMMSLAKSQDLIGWRNFMEGRISSRFYSIQLEHLAPGIIRMNASDWMRGFITRVLQMTHAQWLLRNFMLHDYRSGFLQLKRRVDILYRIEELSHTQDHEIPDESRFLLEINTNQLAHGDLDGQEYWVCAMEAARAALRRPSCSVRSPATLRRPSLWNGGVFSLREEIRREWGSDGGPLPDWWHTGQAGGTSSAPQRPSVAHIAARDSSNRRRKPD</sequence>
<dbReference type="EMBL" id="JALLBG020000019">
    <property type="protein sequence ID" value="KAL3771890.1"/>
    <property type="molecule type" value="Genomic_DNA"/>
</dbReference>
<dbReference type="Proteomes" id="UP001530293">
    <property type="component" value="Unassembled WGS sequence"/>
</dbReference>
<feature type="region of interest" description="Disordered" evidence="1">
    <location>
        <begin position="1007"/>
        <end position="1027"/>
    </location>
</feature>
<organism evidence="3 4">
    <name type="scientific">Discostella pseudostelligera</name>
    <dbReference type="NCBI Taxonomy" id="259834"/>
    <lineage>
        <taxon>Eukaryota</taxon>
        <taxon>Sar</taxon>
        <taxon>Stramenopiles</taxon>
        <taxon>Ochrophyta</taxon>
        <taxon>Bacillariophyta</taxon>
        <taxon>Coscinodiscophyceae</taxon>
        <taxon>Thalassiosirophycidae</taxon>
        <taxon>Stephanodiscales</taxon>
        <taxon>Stephanodiscaceae</taxon>
        <taxon>Discostella</taxon>
    </lineage>
</organism>